<protein>
    <submittedName>
        <fullName evidence="2">Uncharacterized protein</fullName>
    </submittedName>
</protein>
<dbReference type="Proteomes" id="UP000054538">
    <property type="component" value="Unassembled WGS sequence"/>
</dbReference>
<organism evidence="2 3">
    <name type="scientific">Paxillus rubicundulus Ve08.2h10</name>
    <dbReference type="NCBI Taxonomy" id="930991"/>
    <lineage>
        <taxon>Eukaryota</taxon>
        <taxon>Fungi</taxon>
        <taxon>Dikarya</taxon>
        <taxon>Basidiomycota</taxon>
        <taxon>Agaricomycotina</taxon>
        <taxon>Agaricomycetes</taxon>
        <taxon>Agaricomycetidae</taxon>
        <taxon>Boletales</taxon>
        <taxon>Paxilineae</taxon>
        <taxon>Paxillaceae</taxon>
        <taxon>Paxillus</taxon>
    </lineage>
</organism>
<feature type="region of interest" description="Disordered" evidence="1">
    <location>
        <begin position="1"/>
        <end position="109"/>
    </location>
</feature>
<dbReference type="AlphaFoldDB" id="A0A0D0DAI6"/>
<keyword evidence="3" id="KW-1185">Reference proteome</keyword>
<gene>
    <name evidence="2" type="ORF">PAXRUDRAFT_166583</name>
</gene>
<name>A0A0D0DAI6_9AGAM</name>
<evidence type="ECO:0000256" key="1">
    <source>
        <dbReference type="SAM" id="MobiDB-lite"/>
    </source>
</evidence>
<accession>A0A0D0DAI6</accession>
<reference evidence="2 3" key="1">
    <citation type="submission" date="2014-04" db="EMBL/GenBank/DDBJ databases">
        <authorList>
            <consortium name="DOE Joint Genome Institute"/>
            <person name="Kuo A."/>
            <person name="Kohler A."/>
            <person name="Jargeat P."/>
            <person name="Nagy L.G."/>
            <person name="Floudas D."/>
            <person name="Copeland A."/>
            <person name="Barry K.W."/>
            <person name="Cichocki N."/>
            <person name="Veneault-Fourrey C."/>
            <person name="LaButti K."/>
            <person name="Lindquist E.A."/>
            <person name="Lipzen A."/>
            <person name="Lundell T."/>
            <person name="Morin E."/>
            <person name="Murat C."/>
            <person name="Sun H."/>
            <person name="Tunlid A."/>
            <person name="Henrissat B."/>
            <person name="Grigoriev I.V."/>
            <person name="Hibbett D.S."/>
            <person name="Martin F."/>
            <person name="Nordberg H.P."/>
            <person name="Cantor M.N."/>
            <person name="Hua S.X."/>
        </authorList>
    </citation>
    <scope>NUCLEOTIDE SEQUENCE [LARGE SCALE GENOMIC DNA]</scope>
    <source>
        <strain evidence="2 3">Ve08.2h10</strain>
    </source>
</reference>
<evidence type="ECO:0000313" key="2">
    <source>
        <dbReference type="EMBL" id="KIK77514.1"/>
    </source>
</evidence>
<dbReference type="HOGENOM" id="CLU_125777_1_1_1"/>
<feature type="compositionally biased region" description="Basic and acidic residues" evidence="1">
    <location>
        <begin position="100"/>
        <end position="109"/>
    </location>
</feature>
<dbReference type="InParanoid" id="A0A0D0DAI6"/>
<feature type="non-terminal residue" evidence="2">
    <location>
        <position position="1"/>
    </location>
</feature>
<sequence length="109" mass="11767">LDMTHQMVSSCATDTANPDMKSTRPMKPAGTSYINEEVKGREGKSERDKRASGSAVPSLDKVHHTYAIPNSTPPPPNPHKCPPPPSMLLEGEESGKQLSRHTDETTTTG</sequence>
<evidence type="ECO:0000313" key="3">
    <source>
        <dbReference type="Proteomes" id="UP000054538"/>
    </source>
</evidence>
<feature type="compositionally biased region" description="Basic and acidic residues" evidence="1">
    <location>
        <begin position="36"/>
        <end position="51"/>
    </location>
</feature>
<proteinExistence type="predicted"/>
<reference evidence="3" key="2">
    <citation type="submission" date="2015-01" db="EMBL/GenBank/DDBJ databases">
        <title>Evolutionary Origins and Diversification of the Mycorrhizal Mutualists.</title>
        <authorList>
            <consortium name="DOE Joint Genome Institute"/>
            <consortium name="Mycorrhizal Genomics Consortium"/>
            <person name="Kohler A."/>
            <person name="Kuo A."/>
            <person name="Nagy L.G."/>
            <person name="Floudas D."/>
            <person name="Copeland A."/>
            <person name="Barry K.W."/>
            <person name="Cichocki N."/>
            <person name="Veneault-Fourrey C."/>
            <person name="LaButti K."/>
            <person name="Lindquist E.A."/>
            <person name="Lipzen A."/>
            <person name="Lundell T."/>
            <person name="Morin E."/>
            <person name="Murat C."/>
            <person name="Riley R."/>
            <person name="Ohm R."/>
            <person name="Sun H."/>
            <person name="Tunlid A."/>
            <person name="Henrissat B."/>
            <person name="Grigoriev I.V."/>
            <person name="Hibbett D.S."/>
            <person name="Martin F."/>
        </authorList>
    </citation>
    <scope>NUCLEOTIDE SEQUENCE [LARGE SCALE GENOMIC DNA]</scope>
    <source>
        <strain evidence="3">Ve08.2h10</strain>
    </source>
</reference>
<feature type="compositionally biased region" description="Polar residues" evidence="1">
    <location>
        <begin position="1"/>
        <end position="16"/>
    </location>
</feature>
<feature type="compositionally biased region" description="Pro residues" evidence="1">
    <location>
        <begin position="71"/>
        <end position="86"/>
    </location>
</feature>
<dbReference type="EMBL" id="KN826951">
    <property type="protein sequence ID" value="KIK77514.1"/>
    <property type="molecule type" value="Genomic_DNA"/>
</dbReference>